<protein>
    <submittedName>
        <fullName evidence="1">Uncharacterized protein</fullName>
    </submittedName>
</protein>
<dbReference type="AlphaFoldDB" id="A0A0J7B7L9"/>
<name>A0A0J7B7L9_COCIT</name>
<gene>
    <name evidence="1" type="ORF">CIRG_05633</name>
</gene>
<organism evidence="1 2">
    <name type="scientific">Coccidioides immitis RMSCC 2394</name>
    <dbReference type="NCBI Taxonomy" id="404692"/>
    <lineage>
        <taxon>Eukaryota</taxon>
        <taxon>Fungi</taxon>
        <taxon>Dikarya</taxon>
        <taxon>Ascomycota</taxon>
        <taxon>Pezizomycotina</taxon>
        <taxon>Eurotiomycetes</taxon>
        <taxon>Eurotiomycetidae</taxon>
        <taxon>Onygenales</taxon>
        <taxon>Onygenaceae</taxon>
        <taxon>Coccidioides</taxon>
    </lineage>
</organism>
<evidence type="ECO:0000313" key="2">
    <source>
        <dbReference type="Proteomes" id="UP000054565"/>
    </source>
</evidence>
<accession>A0A0J7B7L9</accession>
<dbReference type="Proteomes" id="UP000054565">
    <property type="component" value="Unassembled WGS sequence"/>
</dbReference>
<evidence type="ECO:0000313" key="1">
    <source>
        <dbReference type="EMBL" id="KMP05952.1"/>
    </source>
</evidence>
<reference evidence="2" key="1">
    <citation type="journal article" date="2010" name="Genome Res.">
        <title>Population genomic sequencing of Coccidioides fungi reveals recent hybridization and transposon control.</title>
        <authorList>
            <person name="Neafsey D.E."/>
            <person name="Barker B.M."/>
            <person name="Sharpton T.J."/>
            <person name="Stajich J.E."/>
            <person name="Park D.J."/>
            <person name="Whiston E."/>
            <person name="Hung C.-Y."/>
            <person name="McMahan C."/>
            <person name="White J."/>
            <person name="Sykes S."/>
            <person name="Heiman D."/>
            <person name="Young S."/>
            <person name="Zeng Q."/>
            <person name="Abouelleil A."/>
            <person name="Aftuck L."/>
            <person name="Bessette D."/>
            <person name="Brown A."/>
            <person name="FitzGerald M."/>
            <person name="Lui A."/>
            <person name="Macdonald J.P."/>
            <person name="Priest M."/>
            <person name="Orbach M.J."/>
            <person name="Galgiani J.N."/>
            <person name="Kirkland T.N."/>
            <person name="Cole G.T."/>
            <person name="Birren B.W."/>
            <person name="Henn M.R."/>
            <person name="Taylor J.W."/>
            <person name="Rounsley S.D."/>
        </authorList>
    </citation>
    <scope>NUCLEOTIDE SEQUENCE [LARGE SCALE GENOMIC DNA]</scope>
    <source>
        <strain evidence="2">RMSCC 2394</strain>
    </source>
</reference>
<sequence>MERAKAMSCLVVQPELPSSSSLAGRQGCGQRTKVQHLMSEHIGGDPFKGQWRRQLNGEVSKDSVARLQIQASRYQEPGQEPLAVQGSSAQAPTLVWNLAALAGMFAANHNTVLDADPGKHRECAPLHRKTAQWVPSCSYPRYDDEVE</sequence>
<dbReference type="EMBL" id="DS028096">
    <property type="protein sequence ID" value="KMP05952.1"/>
    <property type="molecule type" value="Genomic_DNA"/>
</dbReference>
<proteinExistence type="predicted"/>